<keyword evidence="2" id="KW-0175">Coiled coil</keyword>
<dbReference type="InterPro" id="IPR010422">
    <property type="entry name" value="Ccdc124/Oxs1"/>
</dbReference>
<dbReference type="EMBL" id="HG937694">
    <property type="protein sequence ID" value="CDP37049.1"/>
    <property type="molecule type" value="Genomic_DNA"/>
</dbReference>
<feature type="domain" description="LSO1/LSO2" evidence="5">
    <location>
        <begin position="2"/>
        <end position="41"/>
    </location>
</feature>
<feature type="domain" description="Coiled-coil" evidence="4">
    <location>
        <begin position="67"/>
        <end position="148"/>
    </location>
</feature>
<sequence>MEEAKWSAGSKGKSKKEAEEEKKAEQARKKAEREAQLKAEEEALPAKGIKSKQKGQEKAGNRRRGIDDALKASGIEDAIDALDIATGKNSNKKDVERHPERRFKAAYLSYEERRLPELKDEHPGLRLNQYKELIRKEFEKSSENPFNQTTVAYNATSSEVRDTRSAVKKATEERLMNNR</sequence>
<dbReference type="PANTHER" id="PTHR21680">
    <property type="entry name" value="COILED-COIL DOMAIN-CONTAINING PROTEIN 124"/>
    <property type="match status" value="1"/>
</dbReference>
<reference evidence="6" key="1">
    <citation type="submission" date="2014-02" db="EMBL/GenBank/DDBJ databases">
        <authorList>
            <person name="Genoscope - CEA"/>
        </authorList>
    </citation>
    <scope>NUCLEOTIDE SEQUENCE</scope>
    <source>
        <strain evidence="6">LS3</strain>
    </source>
</reference>
<proteinExistence type="inferred from homology"/>
<evidence type="ECO:0000256" key="2">
    <source>
        <dbReference type="ARBA" id="ARBA00023054"/>
    </source>
</evidence>
<reference evidence="6" key="2">
    <citation type="submission" date="2014-06" db="EMBL/GenBank/DDBJ databases">
        <title>The complete genome of Blastobotrys (Arxula) adeninivorans LS3 - a yeast of biotechnological interest.</title>
        <authorList>
            <person name="Kunze G."/>
            <person name="Gaillardin C."/>
            <person name="Czernicka M."/>
            <person name="Durrens P."/>
            <person name="Martin T."/>
            <person name="Boer E."/>
            <person name="Gabaldon T."/>
            <person name="Cruz J."/>
            <person name="Talla E."/>
            <person name="Marck C."/>
            <person name="Goffeau A."/>
            <person name="Barbe V."/>
            <person name="Baret P."/>
            <person name="Baronian K."/>
            <person name="Beier S."/>
            <person name="Bleykasten C."/>
            <person name="Bode R."/>
            <person name="Casaregola S."/>
            <person name="Despons L."/>
            <person name="Fairhead C."/>
            <person name="Giersberg M."/>
            <person name="Gierski P."/>
            <person name="Hahnel U."/>
            <person name="Hartmann A."/>
            <person name="Jankowska D."/>
            <person name="Jubin C."/>
            <person name="Jung P."/>
            <person name="Lafontaine I."/>
            <person name="Leh-Louis V."/>
            <person name="Lemaire M."/>
            <person name="Marcet-Houben M."/>
            <person name="Mascher M."/>
            <person name="Morel G."/>
            <person name="Richard G.-F."/>
            <person name="Riechen J."/>
            <person name="Sacerdot C."/>
            <person name="Sarkar A."/>
            <person name="Savel G."/>
            <person name="Schacherer J."/>
            <person name="Sherman D."/>
            <person name="Straub M.-L."/>
            <person name="Stein N."/>
            <person name="Thierry A."/>
            <person name="Trautwein-Schult A."/>
            <person name="Westhof E."/>
            <person name="Worch S."/>
            <person name="Dujon B."/>
            <person name="Souciet J.-L."/>
            <person name="Wincker P."/>
            <person name="Scholz U."/>
            <person name="Neuveglise N."/>
        </authorList>
    </citation>
    <scope>NUCLEOTIDE SEQUENCE</scope>
    <source>
        <strain evidence="6">LS3</strain>
    </source>
</reference>
<evidence type="ECO:0000259" key="5">
    <source>
        <dbReference type="Pfam" id="PF22048"/>
    </source>
</evidence>
<evidence type="ECO:0000256" key="3">
    <source>
        <dbReference type="SAM" id="MobiDB-lite"/>
    </source>
</evidence>
<organism evidence="6">
    <name type="scientific">Blastobotrys adeninivorans</name>
    <name type="common">Yeast</name>
    <name type="synonym">Arxula adeninivorans</name>
    <dbReference type="NCBI Taxonomy" id="409370"/>
    <lineage>
        <taxon>Eukaryota</taxon>
        <taxon>Fungi</taxon>
        <taxon>Dikarya</taxon>
        <taxon>Ascomycota</taxon>
        <taxon>Saccharomycotina</taxon>
        <taxon>Dipodascomycetes</taxon>
        <taxon>Dipodascales</taxon>
        <taxon>Trichomonascaceae</taxon>
        <taxon>Blastobotrys</taxon>
    </lineage>
</organism>
<dbReference type="AlphaFoldDB" id="A0A060T8C5"/>
<feature type="compositionally biased region" description="Low complexity" evidence="3">
    <location>
        <begin position="1"/>
        <end position="11"/>
    </location>
</feature>
<gene>
    <name evidence="6" type="ORF">GNLVRS02_ARAD1D02552g</name>
</gene>
<dbReference type="GO" id="GO:0005634">
    <property type="term" value="C:nucleus"/>
    <property type="evidence" value="ECO:0007669"/>
    <property type="project" value="TreeGrafter"/>
</dbReference>
<name>A0A060T8C5_BLAAD</name>
<dbReference type="InterPro" id="IPR054414">
    <property type="entry name" value="Ccdc124/Oxs1_C"/>
</dbReference>
<dbReference type="PANTHER" id="PTHR21680:SF0">
    <property type="entry name" value="COILED-COIL DOMAIN-CONTAINING PROTEIN 124"/>
    <property type="match status" value="1"/>
</dbReference>
<evidence type="ECO:0000256" key="1">
    <source>
        <dbReference type="ARBA" id="ARBA00008296"/>
    </source>
</evidence>
<accession>A0A060T8C5</accession>
<dbReference type="InterPro" id="IPR054413">
    <property type="entry name" value="LSO1/2"/>
</dbReference>
<feature type="compositionally biased region" description="Basic and acidic residues" evidence="3">
    <location>
        <begin position="15"/>
        <end position="41"/>
    </location>
</feature>
<dbReference type="Pfam" id="PF06244">
    <property type="entry name" value="Ccdc124"/>
    <property type="match status" value="1"/>
</dbReference>
<feature type="region of interest" description="Disordered" evidence="3">
    <location>
        <begin position="1"/>
        <end position="72"/>
    </location>
</feature>
<feature type="compositionally biased region" description="Basic and acidic residues" evidence="3">
    <location>
        <begin position="54"/>
        <end position="70"/>
    </location>
</feature>
<evidence type="ECO:0000259" key="4">
    <source>
        <dbReference type="Pfam" id="PF06244"/>
    </source>
</evidence>
<dbReference type="GO" id="GO:0006366">
    <property type="term" value="P:transcription by RNA polymerase II"/>
    <property type="evidence" value="ECO:0007669"/>
    <property type="project" value="TreeGrafter"/>
</dbReference>
<evidence type="ECO:0000313" key="6">
    <source>
        <dbReference type="EMBL" id="CDP37049.1"/>
    </source>
</evidence>
<comment type="similarity">
    <text evidence="1">Belongs to the CCDC124 family.</text>
</comment>
<dbReference type="Pfam" id="PF22048">
    <property type="entry name" value="LSO1_2-like"/>
    <property type="match status" value="1"/>
</dbReference>
<protein>
    <submittedName>
        <fullName evidence="6">ARAD1D02552p</fullName>
    </submittedName>
</protein>
<dbReference type="PhylomeDB" id="A0A060T8C5"/>
<dbReference type="GO" id="GO:0003713">
    <property type="term" value="F:transcription coactivator activity"/>
    <property type="evidence" value="ECO:0007669"/>
    <property type="project" value="TreeGrafter"/>
</dbReference>